<dbReference type="EMBL" id="CP012023">
    <property type="protein sequence ID" value="ALI54702.1"/>
    <property type="molecule type" value="Genomic_DNA"/>
</dbReference>
<gene>
    <name evidence="1" type="ORF">IMCC12053_754</name>
</gene>
<proteinExistence type="predicted"/>
<dbReference type="Proteomes" id="UP000064920">
    <property type="component" value="Chromosome"/>
</dbReference>
<reference evidence="1 2" key="1">
    <citation type="submission" date="2015-05" db="EMBL/GenBank/DDBJ databases">
        <authorList>
            <person name="Wang D.B."/>
            <person name="Wang M."/>
        </authorList>
    </citation>
    <scope>NUCLEOTIDE SEQUENCE [LARGE SCALE GENOMIC DNA]</scope>
    <source>
        <strain evidence="1 2">IMCC 12053</strain>
    </source>
</reference>
<organism evidence="1 2">
    <name type="scientific">Celeribacter marinus</name>
    <dbReference type="NCBI Taxonomy" id="1397108"/>
    <lineage>
        <taxon>Bacteria</taxon>
        <taxon>Pseudomonadati</taxon>
        <taxon>Pseudomonadota</taxon>
        <taxon>Alphaproteobacteria</taxon>
        <taxon>Rhodobacterales</taxon>
        <taxon>Roseobacteraceae</taxon>
        <taxon>Celeribacter</taxon>
    </lineage>
</organism>
<dbReference type="PATRIC" id="fig|1397108.4.peg.781"/>
<accession>A0A0P0A9E9</accession>
<protein>
    <submittedName>
        <fullName evidence="1">Uncharacterized protein</fullName>
    </submittedName>
</protein>
<dbReference type="STRING" id="1397108.IMCC12053_754"/>
<keyword evidence="2" id="KW-1185">Reference proteome</keyword>
<dbReference type="OrthoDB" id="7871100at2"/>
<dbReference type="Gene3D" id="1.10.287.1490">
    <property type="match status" value="1"/>
</dbReference>
<dbReference type="AlphaFoldDB" id="A0A0P0A9E9"/>
<evidence type="ECO:0000313" key="1">
    <source>
        <dbReference type="EMBL" id="ALI54702.1"/>
    </source>
</evidence>
<dbReference type="KEGG" id="cmar:IMCC12053_754"/>
<sequence>MSDISELEERITSALERIGRAVSVAEERAAAAPEVGGIASDEMEAEIGRLNEALETEKDANAQMEARVKAIHDKQNTHVAALEGEVETLHRQIYDLERAMTGLRHANDTLRANNTALRDANAAGVGDADLINAALSADVQALEQVRATERVALDGLISDLKAALPHDVVAAETKEL</sequence>
<evidence type="ECO:0000313" key="2">
    <source>
        <dbReference type="Proteomes" id="UP000064920"/>
    </source>
</evidence>
<dbReference type="RefSeq" id="WP_062215844.1">
    <property type="nucleotide sequence ID" value="NZ_CP012023.1"/>
</dbReference>
<name>A0A0P0A9E9_9RHOB</name>